<proteinExistence type="predicted"/>
<feature type="region of interest" description="Disordered" evidence="1">
    <location>
        <begin position="173"/>
        <end position="231"/>
    </location>
</feature>
<dbReference type="Pfam" id="PF09420">
    <property type="entry name" value="Nop16"/>
    <property type="match status" value="1"/>
</dbReference>
<organism evidence="2 3">
    <name type="scientific">Cystoisospora suis</name>
    <dbReference type="NCBI Taxonomy" id="483139"/>
    <lineage>
        <taxon>Eukaryota</taxon>
        <taxon>Sar</taxon>
        <taxon>Alveolata</taxon>
        <taxon>Apicomplexa</taxon>
        <taxon>Conoidasida</taxon>
        <taxon>Coccidia</taxon>
        <taxon>Eucoccidiorida</taxon>
        <taxon>Eimeriorina</taxon>
        <taxon>Sarcocystidae</taxon>
        <taxon>Cystoisospora</taxon>
    </lineage>
</organism>
<sequence>MKKTRKKSHRAVRRTPKTAQRLYRDLKKQMRDTVLRSKWDNHQSLQGNFDKFTIQDFEHRLADDEELLRPSEAKGLNEQQLIIMQKLFAKYADDCENMARDTKINVFQWTAARCRKLLGLYTQQAVCASANRHLLPKLTLAPTRAHEELLEQYQARAQDEKRAAEADIQAEIERRLGTTNSQVAKPQSGSRRSQPDEVHNKKRKLRTLSSCEAERSAGKQPPRGMSFVKNK</sequence>
<dbReference type="GeneID" id="94427621"/>
<dbReference type="EMBL" id="MIGC01001938">
    <property type="protein sequence ID" value="PHJ21941.1"/>
    <property type="molecule type" value="Genomic_DNA"/>
</dbReference>
<dbReference type="RefSeq" id="XP_067923620.1">
    <property type="nucleotide sequence ID" value="XM_068064410.1"/>
</dbReference>
<name>A0A2C6KCL7_9APIC</name>
<dbReference type="AlphaFoldDB" id="A0A2C6KCL7"/>
<dbReference type="VEuPathDB" id="ToxoDB:CSUI_004217"/>
<dbReference type="InterPro" id="IPR019002">
    <property type="entry name" value="Ribosome_biogenesis_Nop16"/>
</dbReference>
<feature type="compositionally biased region" description="Polar residues" evidence="1">
    <location>
        <begin position="177"/>
        <end position="192"/>
    </location>
</feature>
<evidence type="ECO:0000313" key="2">
    <source>
        <dbReference type="EMBL" id="PHJ21941.1"/>
    </source>
</evidence>
<accession>A0A2C6KCL7</accession>
<dbReference type="OrthoDB" id="285729at2759"/>
<protein>
    <submittedName>
        <fullName evidence="2">Ribosome biogenesis protein nop16</fullName>
    </submittedName>
</protein>
<dbReference type="Proteomes" id="UP000221165">
    <property type="component" value="Unassembled WGS sequence"/>
</dbReference>
<comment type="caution">
    <text evidence="2">The sequence shown here is derived from an EMBL/GenBank/DDBJ whole genome shotgun (WGS) entry which is preliminary data.</text>
</comment>
<evidence type="ECO:0000256" key="1">
    <source>
        <dbReference type="SAM" id="MobiDB-lite"/>
    </source>
</evidence>
<reference evidence="2 3" key="1">
    <citation type="journal article" date="2017" name="Int. J. Parasitol.">
        <title>The genome of the protozoan parasite Cystoisospora suis and a reverse vaccinology approach to identify vaccine candidates.</title>
        <authorList>
            <person name="Palmieri N."/>
            <person name="Shrestha A."/>
            <person name="Ruttkowski B."/>
            <person name="Beck T."/>
            <person name="Vogl C."/>
            <person name="Tomley F."/>
            <person name="Blake D.P."/>
            <person name="Joachim A."/>
        </authorList>
    </citation>
    <scope>NUCLEOTIDE SEQUENCE [LARGE SCALE GENOMIC DNA]</scope>
    <source>
        <strain evidence="2 3">Wien I</strain>
    </source>
</reference>
<gene>
    <name evidence="2" type="ORF">CSUI_004217</name>
</gene>
<evidence type="ECO:0000313" key="3">
    <source>
        <dbReference type="Proteomes" id="UP000221165"/>
    </source>
</evidence>
<keyword evidence="3" id="KW-1185">Reference proteome</keyword>